<evidence type="ECO:0000313" key="2">
    <source>
        <dbReference type="EMBL" id="AKH97130.1"/>
    </source>
</evidence>
<organism evidence="2 5">
    <name type="scientific">Halanaeroarchaeum sulfurireducens</name>
    <dbReference type="NCBI Taxonomy" id="1604004"/>
    <lineage>
        <taxon>Archaea</taxon>
        <taxon>Methanobacteriati</taxon>
        <taxon>Methanobacteriota</taxon>
        <taxon>Stenosarchaea group</taxon>
        <taxon>Halobacteria</taxon>
        <taxon>Halobacteriales</taxon>
        <taxon>Halobacteriaceae</taxon>
        <taxon>Halanaeroarchaeum</taxon>
    </lineage>
</organism>
<proteinExistence type="predicted"/>
<dbReference type="Proteomes" id="UP000060390">
    <property type="component" value="Chromosome"/>
</dbReference>
<name>A0A0F7PAA6_9EURY</name>
<dbReference type="EMBL" id="CP008874">
    <property type="protein sequence ID" value="AKH97130.1"/>
    <property type="molecule type" value="Genomic_DNA"/>
</dbReference>
<accession>A0A0F7PAA6</accession>
<gene>
    <name evidence="3" type="ORF">HLASA_0630</name>
    <name evidence="2" type="ORF">HLASF_0634</name>
</gene>
<evidence type="ECO:0000259" key="1">
    <source>
        <dbReference type="Pfam" id="PF23438"/>
    </source>
</evidence>
<protein>
    <recommendedName>
        <fullName evidence="1">DUF7123 domain-containing protein</fullName>
    </recommendedName>
</protein>
<dbReference type="Proteomes" id="UP000069906">
    <property type="component" value="Chromosome"/>
</dbReference>
<reference evidence="2 5" key="1">
    <citation type="journal article" date="2015" name="ISME J.">
        <title>Elemental sulfur and acetate can support life of a novel strictly anaerobic haloarchaeon.</title>
        <authorList>
            <person name="Sorokin D.Y."/>
            <person name="Kublanov I.V."/>
            <person name="Gavrilov S.N."/>
            <person name="Rojo D."/>
            <person name="Roman P."/>
            <person name="Golyshin P.N."/>
            <person name="Slepak V.Z."/>
            <person name="Smedile F."/>
            <person name="Ferrer M."/>
            <person name="Messina E."/>
            <person name="La Cono V."/>
            <person name="Yakimov M.M."/>
        </authorList>
    </citation>
    <scope>NUCLEOTIDE SEQUENCE [LARGE SCALE GENOMIC DNA]</scope>
    <source>
        <strain evidence="2 5">HSR2</strain>
    </source>
</reference>
<dbReference type="PATRIC" id="fig|1604004.4.peg.663"/>
<sequence length="126" mass="13833">MYHSFVDDVVTVDLWRTNPSQSPDCAVLMGCTKPIICLSVLTSTMSASASRQAASETLTRKQQRILEYLRGQAVTKTYFKSRVIGDELDLSAKEVGTNMTAVADAADLDIEKWGYSSSTTWKVTTA</sequence>
<feature type="domain" description="DUF7123" evidence="1">
    <location>
        <begin position="49"/>
        <end position="124"/>
    </location>
</feature>
<reference evidence="3 4" key="3">
    <citation type="journal article" date="2016" name="Stand. Genomic Sci.">
        <title>Complete genome sequence of 'Halanaeroarchaeum sulfurireducens' M27-SA2, a sulfur-reducing and acetate-oxidizing haloarchaeon from the deep-sea hypersaline anoxic lake Medee.</title>
        <authorList>
            <person name="Messina E."/>
            <person name="Sorokin D.Y."/>
            <person name="Kublanov I.V."/>
            <person name="Toshchakov S."/>
            <person name="Lopatina A."/>
            <person name="Arcadi E."/>
            <person name="Smedile F."/>
            <person name="La Spada G."/>
            <person name="La Cono V."/>
            <person name="Yakimov M.M."/>
        </authorList>
    </citation>
    <scope>NUCLEOTIDE SEQUENCE [LARGE SCALE GENOMIC DNA]</scope>
    <source>
        <strain evidence="3 4">M27-SA2</strain>
    </source>
</reference>
<dbReference type="Pfam" id="PF23438">
    <property type="entry name" value="DUF7123"/>
    <property type="match status" value="1"/>
</dbReference>
<reference evidence="4" key="2">
    <citation type="submission" date="2015-05" db="EMBL/GenBank/DDBJ databases">
        <title>Complete genome sequence of Halanaeroarchaeum sulfurireducens type strain M27-SA2, a sulfate-reducer haloarchaeon from marine anoxic lake Medee.</title>
        <authorList>
            <person name="Messina E."/>
            <person name="Kublanov I.V."/>
            <person name="Toshchakov S."/>
            <person name="Arcadi E."/>
            <person name="La Spada G."/>
            <person name="La Cono V."/>
            <person name="Yakimov M.M."/>
        </authorList>
    </citation>
    <scope>NUCLEOTIDE SEQUENCE [LARGE SCALE GENOMIC DNA]</scope>
    <source>
        <strain evidence="4">M27-SA2</strain>
    </source>
</reference>
<dbReference type="EMBL" id="CP011564">
    <property type="protein sequence ID" value="ALG81531.1"/>
    <property type="molecule type" value="Genomic_DNA"/>
</dbReference>
<keyword evidence="5" id="KW-1185">Reference proteome</keyword>
<dbReference type="KEGG" id="hsf:HLASA_0630"/>
<dbReference type="KEGG" id="hsu:HLASF_0634"/>
<evidence type="ECO:0000313" key="3">
    <source>
        <dbReference type="EMBL" id="ALG81531.1"/>
    </source>
</evidence>
<dbReference type="STRING" id="1604004.HLASA_0630"/>
<dbReference type="AlphaFoldDB" id="A0A0F7PAA6"/>
<evidence type="ECO:0000313" key="5">
    <source>
        <dbReference type="Proteomes" id="UP000069906"/>
    </source>
</evidence>
<evidence type="ECO:0000313" key="4">
    <source>
        <dbReference type="Proteomes" id="UP000060390"/>
    </source>
</evidence>
<dbReference type="HOGENOM" id="CLU_1976445_0_0_2"/>
<dbReference type="InterPro" id="IPR055547">
    <property type="entry name" value="DUF7123"/>
</dbReference>